<reference evidence="1" key="1">
    <citation type="submission" date="2021-06" db="EMBL/GenBank/DDBJ databases">
        <authorList>
            <person name="Kallberg Y."/>
            <person name="Tangrot J."/>
            <person name="Rosling A."/>
        </authorList>
    </citation>
    <scope>NUCLEOTIDE SEQUENCE</scope>
    <source>
        <strain evidence="1">UK204</strain>
    </source>
</reference>
<accession>A0A9N9ISM8</accession>
<proteinExistence type="predicted"/>
<evidence type="ECO:0000313" key="1">
    <source>
        <dbReference type="EMBL" id="CAG8746414.1"/>
    </source>
</evidence>
<dbReference type="EMBL" id="CAJVPQ010016731">
    <property type="protein sequence ID" value="CAG8746414.1"/>
    <property type="molecule type" value="Genomic_DNA"/>
</dbReference>
<dbReference type="AlphaFoldDB" id="A0A9N9ISM8"/>
<dbReference type="Proteomes" id="UP000789570">
    <property type="component" value="Unassembled WGS sequence"/>
</dbReference>
<keyword evidence="2" id="KW-1185">Reference proteome</keyword>
<gene>
    <name evidence="1" type="ORF">FCALED_LOCUS15989</name>
</gene>
<protein>
    <submittedName>
        <fullName evidence="1">15786_t:CDS:1</fullName>
    </submittedName>
</protein>
<evidence type="ECO:0000313" key="2">
    <source>
        <dbReference type="Proteomes" id="UP000789570"/>
    </source>
</evidence>
<comment type="caution">
    <text evidence="1">The sequence shown here is derived from an EMBL/GenBank/DDBJ whole genome shotgun (WGS) entry which is preliminary data.</text>
</comment>
<organism evidence="1 2">
    <name type="scientific">Funneliformis caledonium</name>
    <dbReference type="NCBI Taxonomy" id="1117310"/>
    <lineage>
        <taxon>Eukaryota</taxon>
        <taxon>Fungi</taxon>
        <taxon>Fungi incertae sedis</taxon>
        <taxon>Mucoromycota</taxon>
        <taxon>Glomeromycotina</taxon>
        <taxon>Glomeromycetes</taxon>
        <taxon>Glomerales</taxon>
        <taxon>Glomeraceae</taxon>
        <taxon>Funneliformis</taxon>
    </lineage>
</organism>
<sequence length="62" mass="7351">MRGTIHPYTKRWTLISQNICNIMQMKGIHFRKTEWSCMSIMSDGRPSFLRRLIIGTACLYTR</sequence>
<name>A0A9N9ISM8_9GLOM</name>